<dbReference type="Pfam" id="PF14520">
    <property type="entry name" value="HHH_5"/>
    <property type="match status" value="1"/>
</dbReference>
<evidence type="ECO:0000256" key="2">
    <source>
        <dbReference type="ARBA" id="ARBA00022763"/>
    </source>
</evidence>
<dbReference type="SUPFAM" id="SSF47781">
    <property type="entry name" value="RuvA domain 2-like"/>
    <property type="match status" value="1"/>
</dbReference>
<evidence type="ECO:0000256" key="4">
    <source>
        <dbReference type="ARBA" id="ARBA00022801"/>
    </source>
</evidence>
<dbReference type="GO" id="GO:0005737">
    <property type="term" value="C:cytoplasm"/>
    <property type="evidence" value="ECO:0007669"/>
    <property type="project" value="UniProtKB-SubCell"/>
</dbReference>
<dbReference type="PROSITE" id="PS50164">
    <property type="entry name" value="GIY_YIG"/>
    <property type="match status" value="1"/>
</dbReference>
<comment type="similarity">
    <text evidence="8">Belongs to the UvrC family.</text>
</comment>
<dbReference type="PROSITE" id="PS50151">
    <property type="entry name" value="UVR"/>
    <property type="match status" value="1"/>
</dbReference>
<keyword evidence="4" id="KW-0378">Hydrolase</keyword>
<keyword evidence="1 8" id="KW-0963">Cytoplasm</keyword>
<organism evidence="12 13">
    <name type="scientific">Desulfoplanes formicivorans</name>
    <dbReference type="NCBI Taxonomy" id="1592317"/>
    <lineage>
        <taxon>Bacteria</taxon>
        <taxon>Pseudomonadati</taxon>
        <taxon>Thermodesulfobacteriota</taxon>
        <taxon>Desulfovibrionia</taxon>
        <taxon>Desulfovibrionales</taxon>
        <taxon>Desulfoplanaceae</taxon>
        <taxon>Desulfoplanes</taxon>
    </lineage>
</organism>
<dbReference type="EMBL" id="BDFE01000020">
    <property type="protein sequence ID" value="GAU09648.1"/>
    <property type="molecule type" value="Genomic_DNA"/>
</dbReference>
<comment type="function">
    <text evidence="8">The UvrABC repair system catalyzes the recognition and processing of DNA lesions. UvrC both incises the 5' and 3' sides of the lesion. The N-terminal half is responsible for the 3' incision and the C-terminal half is responsible for the 5' incision.</text>
</comment>
<evidence type="ECO:0000313" key="13">
    <source>
        <dbReference type="Proteomes" id="UP000095200"/>
    </source>
</evidence>
<evidence type="ECO:0000259" key="11">
    <source>
        <dbReference type="PROSITE" id="PS50165"/>
    </source>
</evidence>
<keyword evidence="5 8" id="KW-0267">Excision nuclease</keyword>
<dbReference type="GO" id="GO:0006289">
    <property type="term" value="P:nucleotide-excision repair"/>
    <property type="evidence" value="ECO:0007669"/>
    <property type="project" value="UniProtKB-UniRule"/>
</dbReference>
<dbReference type="NCBIfam" id="TIGR00194">
    <property type="entry name" value="uvrC"/>
    <property type="match status" value="1"/>
</dbReference>
<dbReference type="InterPro" id="IPR000305">
    <property type="entry name" value="GIY-YIG_endonuc"/>
</dbReference>
<dbReference type="InterPro" id="IPR035901">
    <property type="entry name" value="GIY-YIG_endonuc_sf"/>
</dbReference>
<comment type="caution">
    <text evidence="12">The sequence shown here is derived from an EMBL/GenBank/DDBJ whole genome shotgun (WGS) entry which is preliminary data.</text>
</comment>
<dbReference type="STRING" id="1592317.DPF_2379"/>
<keyword evidence="7 8" id="KW-0742">SOS response</keyword>
<protein>
    <recommendedName>
        <fullName evidence="8">UvrABC system protein C</fullName>
        <shortName evidence="8">Protein UvrC</shortName>
    </recommendedName>
    <alternativeName>
        <fullName evidence="8">Excinuclease ABC subunit C</fullName>
    </alternativeName>
</protein>
<dbReference type="Gene3D" id="4.10.860.10">
    <property type="entry name" value="UVR domain"/>
    <property type="match status" value="1"/>
</dbReference>
<gene>
    <name evidence="8" type="primary">uvrC</name>
    <name evidence="12" type="ORF">DPF_2379</name>
</gene>
<proteinExistence type="inferred from homology"/>
<dbReference type="Gene3D" id="3.40.1440.10">
    <property type="entry name" value="GIY-YIG endonuclease"/>
    <property type="match status" value="1"/>
</dbReference>
<dbReference type="SUPFAM" id="SSF46600">
    <property type="entry name" value="C-terminal UvrC-binding domain of UvrB"/>
    <property type="match status" value="1"/>
</dbReference>
<dbReference type="InterPro" id="IPR036876">
    <property type="entry name" value="UVR_dom_sf"/>
</dbReference>
<dbReference type="InterPro" id="IPR050066">
    <property type="entry name" value="UvrABC_protein_C"/>
</dbReference>
<dbReference type="Gene3D" id="1.10.150.20">
    <property type="entry name" value="5' to 3' exonuclease, C-terminal subdomain"/>
    <property type="match status" value="1"/>
</dbReference>
<comment type="subunit">
    <text evidence="8">Interacts with UvrB in an incision complex.</text>
</comment>
<dbReference type="RefSeq" id="WP_269433417.1">
    <property type="nucleotide sequence ID" value="NZ_BDFE01000020.1"/>
</dbReference>
<keyword evidence="6 8" id="KW-0234">DNA repair</keyword>
<dbReference type="SUPFAM" id="SSF82771">
    <property type="entry name" value="GIY-YIG endonuclease"/>
    <property type="match status" value="1"/>
</dbReference>
<dbReference type="PROSITE" id="PS50165">
    <property type="entry name" value="UVRC"/>
    <property type="match status" value="1"/>
</dbReference>
<dbReference type="GO" id="GO:0003677">
    <property type="term" value="F:DNA binding"/>
    <property type="evidence" value="ECO:0007669"/>
    <property type="project" value="UniProtKB-UniRule"/>
</dbReference>
<feature type="domain" description="GIY-YIG" evidence="10">
    <location>
        <begin position="11"/>
        <end position="90"/>
    </location>
</feature>
<evidence type="ECO:0000256" key="7">
    <source>
        <dbReference type="ARBA" id="ARBA00023236"/>
    </source>
</evidence>
<dbReference type="PANTHER" id="PTHR30562:SF10">
    <property type="entry name" value="EXCINUCLEASE CHO"/>
    <property type="match status" value="1"/>
</dbReference>
<dbReference type="GO" id="GO:0009380">
    <property type="term" value="C:excinuclease repair complex"/>
    <property type="evidence" value="ECO:0007669"/>
    <property type="project" value="InterPro"/>
</dbReference>
<dbReference type="PANTHER" id="PTHR30562">
    <property type="entry name" value="UVRC/OXIDOREDUCTASE"/>
    <property type="match status" value="1"/>
</dbReference>
<evidence type="ECO:0000259" key="9">
    <source>
        <dbReference type="PROSITE" id="PS50151"/>
    </source>
</evidence>
<keyword evidence="3 8" id="KW-0228">DNA excision</keyword>
<dbReference type="InterPro" id="IPR003583">
    <property type="entry name" value="Hlx-hairpin-Hlx_DNA-bd_motif"/>
</dbReference>
<evidence type="ECO:0000259" key="10">
    <source>
        <dbReference type="PROSITE" id="PS50164"/>
    </source>
</evidence>
<dbReference type="InterPro" id="IPR001943">
    <property type="entry name" value="UVR_dom"/>
</dbReference>
<evidence type="ECO:0000256" key="1">
    <source>
        <dbReference type="ARBA" id="ARBA00022490"/>
    </source>
</evidence>
<accession>A0A194AK09</accession>
<dbReference type="Pfam" id="PF08459">
    <property type="entry name" value="UvrC_RNaseH_dom"/>
    <property type="match status" value="1"/>
</dbReference>
<comment type="subcellular location">
    <subcellularLocation>
        <location evidence="8">Cytoplasm</location>
    </subcellularLocation>
</comment>
<dbReference type="Gene3D" id="3.30.420.340">
    <property type="entry name" value="UvrC, RNAse H endonuclease domain"/>
    <property type="match status" value="1"/>
</dbReference>
<keyword evidence="2 8" id="KW-0227">DNA damage</keyword>
<dbReference type="InterPro" id="IPR001162">
    <property type="entry name" value="UvrC_RNase_H_dom"/>
</dbReference>
<dbReference type="SMART" id="SM00465">
    <property type="entry name" value="GIYc"/>
    <property type="match status" value="1"/>
</dbReference>
<dbReference type="Pfam" id="PF01541">
    <property type="entry name" value="GIY-YIG"/>
    <property type="match status" value="1"/>
</dbReference>
<name>A0A194AK09_9BACT</name>
<feature type="domain" description="UvrC family homology region profile" evidence="11">
    <location>
        <begin position="251"/>
        <end position="468"/>
    </location>
</feature>
<evidence type="ECO:0000256" key="6">
    <source>
        <dbReference type="ARBA" id="ARBA00023204"/>
    </source>
</evidence>
<evidence type="ECO:0000256" key="5">
    <source>
        <dbReference type="ARBA" id="ARBA00022881"/>
    </source>
</evidence>
<evidence type="ECO:0000256" key="8">
    <source>
        <dbReference type="HAMAP-Rule" id="MF_00203"/>
    </source>
</evidence>
<dbReference type="FunFam" id="3.40.1440.10:FF:000001">
    <property type="entry name" value="UvrABC system protein C"/>
    <property type="match status" value="1"/>
</dbReference>
<feature type="domain" description="UVR" evidence="9">
    <location>
        <begin position="200"/>
        <end position="235"/>
    </location>
</feature>
<dbReference type="Pfam" id="PF02151">
    <property type="entry name" value="UVR"/>
    <property type="match status" value="1"/>
</dbReference>
<dbReference type="InterPro" id="IPR047296">
    <property type="entry name" value="GIY-YIG_UvrC_Cho"/>
</dbReference>
<dbReference type="InterPro" id="IPR010994">
    <property type="entry name" value="RuvA_2-like"/>
</dbReference>
<evidence type="ECO:0000313" key="12">
    <source>
        <dbReference type="EMBL" id="GAU09648.1"/>
    </source>
</evidence>
<keyword evidence="13" id="KW-1185">Reference proteome</keyword>
<dbReference type="InterPro" id="IPR038476">
    <property type="entry name" value="UvrC_RNase_H_dom_sf"/>
</dbReference>
<dbReference type="Proteomes" id="UP000095200">
    <property type="component" value="Unassembled WGS sequence"/>
</dbReference>
<dbReference type="AlphaFoldDB" id="A0A194AK09"/>
<dbReference type="GO" id="GO:0009381">
    <property type="term" value="F:excinuclease ABC activity"/>
    <property type="evidence" value="ECO:0007669"/>
    <property type="project" value="UniProtKB-UniRule"/>
</dbReference>
<evidence type="ECO:0000256" key="3">
    <source>
        <dbReference type="ARBA" id="ARBA00022769"/>
    </source>
</evidence>
<dbReference type="GO" id="GO:0009432">
    <property type="term" value="P:SOS response"/>
    <property type="evidence" value="ECO:0007669"/>
    <property type="project" value="UniProtKB-UniRule"/>
</dbReference>
<reference evidence="13" key="1">
    <citation type="submission" date="2016-06" db="EMBL/GenBank/DDBJ databases">
        <title>Draft genome sequence of Desulfoplanes formicivorans strain Pf12B.</title>
        <authorList>
            <person name="Watanabe M."/>
            <person name="Kojima H."/>
            <person name="Fukui M."/>
        </authorList>
    </citation>
    <scope>NUCLEOTIDE SEQUENCE [LARGE SCALE GENOMIC DNA]</scope>
    <source>
        <strain evidence="13">Pf12B</strain>
    </source>
</reference>
<dbReference type="CDD" id="cd10434">
    <property type="entry name" value="GIY-YIG_UvrC_Cho"/>
    <property type="match status" value="1"/>
</dbReference>
<dbReference type="InterPro" id="IPR004791">
    <property type="entry name" value="UvrC"/>
</dbReference>
<dbReference type="Pfam" id="PF22920">
    <property type="entry name" value="UvrC_RNaseH"/>
    <property type="match status" value="1"/>
</dbReference>
<sequence>MIGFKADRFPETPGVYLMKDETGKIIYVGKAKNLRKRVSSYFRPKDQLPLKTQAQMSKVEAIDTLQTRTEKEALLLEASLIKKHRPRYNIVLRDDKQYLLFKLDRRSAYPRLTITRKMVRDGSVYFGPFTSALAARQTLKTLNRVFALRKCNDHVFRNRVRPCLQYDMGRCLGPCVHEVARDEYAGMVRQVELFLSGKSKELLSDLRTRMHKAADELAFERAAQLRDQIRAIEKTVEPQAAVLATDKDLDVFAVTGGHNDLVISVVFVRGGKVVDGNQFYWNNMKIKGGDQQTMLVSFLGQFYGPEKSIPERIVLPFALDDPALEEALSDFRKGRVHIAKAWGPAERRLVTMAKANGGEFMRRKQQTRKTLDLARALKLPGEPQRIECIDASHLSGQGMLVGMVVFENGRPVKNDYRIYGFPELEGAGDDYKALAGFLVRRLEAGPPWPDLLLVDGGKGQLRILERVFEEQNQQGLFPMASITKGETRRAGELEDRIFLPGRKNPLPLKPGSPELLYLQQIRDNAHRFVISRQRRSRKKTTLDSTLESLPGIGPKMARLLWEHFGSLEAMKKADVEAIQVIKGIGKKKAFMLANALAGLNRPSGKT</sequence>
<dbReference type="SMART" id="SM00278">
    <property type="entry name" value="HhH1"/>
    <property type="match status" value="2"/>
</dbReference>
<dbReference type="HAMAP" id="MF_00203">
    <property type="entry name" value="UvrC"/>
    <property type="match status" value="1"/>
</dbReference>